<comment type="cofactor">
    <cofactor evidence="1 16">
        <name>FAD</name>
        <dbReference type="ChEBI" id="CHEBI:57692"/>
    </cofactor>
</comment>
<feature type="active site" evidence="16">
    <location>
        <position position="297"/>
    </location>
</feature>
<evidence type="ECO:0000313" key="19">
    <source>
        <dbReference type="Proteomes" id="UP001222800"/>
    </source>
</evidence>
<evidence type="ECO:0000256" key="13">
    <source>
        <dbReference type="ARBA" id="ARBA00023306"/>
    </source>
</evidence>
<sequence length="304" mass="33559">MNKQNIYDKLCEIIGEENILVDEPMKNHTSFKIGGPADILVTPTDENQLKEIMKYIKKESIPYFLMGNGSNLLVRDGGIRGVVVKIAQNYNKFEINENIIKAQSGILLSTLAKHIAKNCYKGFEFASGIPGTLGGAIAMNAGAYGGEMKDVVKSVKVLNQQGEIVELSNEEMEFGYRTSLVNKEKLIVLEVKLSLEKGNYEDIKNILDDLTVKRTTKQPLNVPSAGSTFKRPEGYYAGKLIEDSGLKGVRLKGAQVSDKHSGFVINAGGATAQDIMELIEFIKKTVYDKFKVELNEEVKIVGED</sequence>
<dbReference type="Gene3D" id="3.30.465.10">
    <property type="match status" value="1"/>
</dbReference>
<dbReference type="SUPFAM" id="SSF56176">
    <property type="entry name" value="FAD-binding/transporter-associated domain-like"/>
    <property type="match status" value="1"/>
</dbReference>
<dbReference type="InterPro" id="IPR006094">
    <property type="entry name" value="Oxid_FAD_bind_N"/>
</dbReference>
<dbReference type="PROSITE" id="PS51387">
    <property type="entry name" value="FAD_PCMH"/>
    <property type="match status" value="1"/>
</dbReference>
<evidence type="ECO:0000313" key="18">
    <source>
        <dbReference type="EMBL" id="WFD10822.1"/>
    </source>
</evidence>
<dbReference type="HAMAP" id="MF_00037">
    <property type="entry name" value="MurB"/>
    <property type="match status" value="1"/>
</dbReference>
<keyword evidence="12 16" id="KW-0560">Oxidoreductase</keyword>
<dbReference type="SUPFAM" id="SSF56194">
    <property type="entry name" value="Uridine diphospho-N-Acetylenolpyruvylglucosamine reductase, MurB, C-terminal domain"/>
    <property type="match status" value="1"/>
</dbReference>
<comment type="catalytic activity">
    <reaction evidence="15 16">
        <text>UDP-N-acetyl-alpha-D-muramate + NADP(+) = UDP-N-acetyl-3-O-(1-carboxyvinyl)-alpha-D-glucosamine + NADPH + H(+)</text>
        <dbReference type="Rhea" id="RHEA:12248"/>
        <dbReference type="ChEBI" id="CHEBI:15378"/>
        <dbReference type="ChEBI" id="CHEBI:57783"/>
        <dbReference type="ChEBI" id="CHEBI:58349"/>
        <dbReference type="ChEBI" id="CHEBI:68483"/>
        <dbReference type="ChEBI" id="CHEBI:70757"/>
        <dbReference type="EC" id="1.3.1.98"/>
    </reaction>
</comment>
<evidence type="ECO:0000256" key="9">
    <source>
        <dbReference type="ARBA" id="ARBA00022857"/>
    </source>
</evidence>
<dbReference type="EMBL" id="CP120733">
    <property type="protein sequence ID" value="WFD10822.1"/>
    <property type="molecule type" value="Genomic_DNA"/>
</dbReference>
<keyword evidence="13 16" id="KW-0131">Cell cycle</keyword>
<dbReference type="InterPro" id="IPR016166">
    <property type="entry name" value="FAD-bd_PCMH"/>
</dbReference>
<dbReference type="EC" id="1.3.1.98" evidence="16"/>
<dbReference type="InterPro" id="IPR016169">
    <property type="entry name" value="FAD-bd_PCMH_sub2"/>
</dbReference>
<keyword evidence="14 16" id="KW-0961">Cell wall biogenesis/degradation</keyword>
<keyword evidence="7 16" id="KW-0285">Flavoprotein</keyword>
<evidence type="ECO:0000256" key="12">
    <source>
        <dbReference type="ARBA" id="ARBA00023002"/>
    </source>
</evidence>
<keyword evidence="6 16" id="KW-0132">Cell division</keyword>
<evidence type="ECO:0000256" key="1">
    <source>
        <dbReference type="ARBA" id="ARBA00001974"/>
    </source>
</evidence>
<keyword evidence="5 16" id="KW-0963">Cytoplasm</keyword>
<dbReference type="Gene3D" id="3.90.78.10">
    <property type="entry name" value="UDP-N-acetylenolpyruvoylglucosamine reductase, C-terminal domain"/>
    <property type="match status" value="1"/>
</dbReference>
<dbReference type="NCBIfam" id="TIGR00179">
    <property type="entry name" value="murB"/>
    <property type="match status" value="1"/>
</dbReference>
<evidence type="ECO:0000256" key="11">
    <source>
        <dbReference type="ARBA" id="ARBA00022984"/>
    </source>
</evidence>
<evidence type="ECO:0000256" key="8">
    <source>
        <dbReference type="ARBA" id="ARBA00022827"/>
    </source>
</evidence>
<dbReference type="Gene3D" id="3.30.43.10">
    <property type="entry name" value="Uridine Diphospho-n-acetylenolpyruvylglucosamine Reductase, domain 2"/>
    <property type="match status" value="1"/>
</dbReference>
<evidence type="ECO:0000259" key="17">
    <source>
        <dbReference type="PROSITE" id="PS51387"/>
    </source>
</evidence>
<dbReference type="Pfam" id="PF01565">
    <property type="entry name" value="FAD_binding_4"/>
    <property type="match status" value="1"/>
</dbReference>
<evidence type="ECO:0000256" key="16">
    <source>
        <dbReference type="HAMAP-Rule" id="MF_00037"/>
    </source>
</evidence>
<dbReference type="InterPro" id="IPR036635">
    <property type="entry name" value="MurB_C_sf"/>
</dbReference>
<keyword evidence="11 16" id="KW-0573">Peptidoglycan synthesis</keyword>
<evidence type="ECO:0000256" key="6">
    <source>
        <dbReference type="ARBA" id="ARBA00022618"/>
    </source>
</evidence>
<organism evidence="18 19">
    <name type="scientific">Tepidibacter hydrothermalis</name>
    <dbReference type="NCBI Taxonomy" id="3036126"/>
    <lineage>
        <taxon>Bacteria</taxon>
        <taxon>Bacillati</taxon>
        <taxon>Bacillota</taxon>
        <taxon>Clostridia</taxon>
        <taxon>Peptostreptococcales</taxon>
        <taxon>Peptostreptococcaceae</taxon>
        <taxon>Tepidibacter</taxon>
    </lineage>
</organism>
<evidence type="ECO:0000256" key="2">
    <source>
        <dbReference type="ARBA" id="ARBA00003921"/>
    </source>
</evidence>
<evidence type="ECO:0000256" key="15">
    <source>
        <dbReference type="ARBA" id="ARBA00048914"/>
    </source>
</evidence>
<name>A0ABY8ED09_9FIRM</name>
<proteinExistence type="inferred from homology"/>
<keyword evidence="9 16" id="KW-0521">NADP</keyword>
<dbReference type="Proteomes" id="UP001222800">
    <property type="component" value="Chromosome"/>
</dbReference>
<evidence type="ECO:0000256" key="10">
    <source>
        <dbReference type="ARBA" id="ARBA00022960"/>
    </source>
</evidence>
<accession>A0ABY8ED09</accession>
<gene>
    <name evidence="16 18" type="primary">murB</name>
    <name evidence="18" type="ORF">P4S50_01725</name>
</gene>
<dbReference type="GO" id="GO:0008762">
    <property type="term" value="F:UDP-N-acetylmuramate dehydrogenase activity"/>
    <property type="evidence" value="ECO:0007669"/>
    <property type="project" value="UniProtKB-EC"/>
</dbReference>
<dbReference type="InterPro" id="IPR036318">
    <property type="entry name" value="FAD-bd_PCMH-like_sf"/>
</dbReference>
<keyword evidence="10 16" id="KW-0133">Cell shape</keyword>
<dbReference type="InterPro" id="IPR016167">
    <property type="entry name" value="FAD-bd_PCMH_sub1"/>
</dbReference>
<dbReference type="NCBIfam" id="NF010480">
    <property type="entry name" value="PRK13905.1"/>
    <property type="match status" value="1"/>
</dbReference>
<dbReference type="PANTHER" id="PTHR21071:SF4">
    <property type="entry name" value="UDP-N-ACETYLENOLPYRUVOYLGLUCOSAMINE REDUCTASE"/>
    <property type="match status" value="1"/>
</dbReference>
<reference evidence="18 19" key="1">
    <citation type="submission" date="2023-03" db="EMBL/GenBank/DDBJ databases">
        <title>Complete genome sequence of Tepidibacter sp. SWIR-1, isolated from a deep-sea hydrothermal vent.</title>
        <authorList>
            <person name="Li X."/>
        </authorList>
    </citation>
    <scope>NUCLEOTIDE SEQUENCE [LARGE SCALE GENOMIC DNA]</scope>
    <source>
        <strain evidence="18 19">SWIR-1</strain>
    </source>
</reference>
<evidence type="ECO:0000256" key="14">
    <source>
        <dbReference type="ARBA" id="ARBA00023316"/>
    </source>
</evidence>
<evidence type="ECO:0000256" key="5">
    <source>
        <dbReference type="ARBA" id="ARBA00022490"/>
    </source>
</evidence>
<dbReference type="InterPro" id="IPR003170">
    <property type="entry name" value="MurB"/>
</dbReference>
<comment type="similarity">
    <text evidence="16">Belongs to the MurB family.</text>
</comment>
<comment type="pathway">
    <text evidence="4 16">Cell wall biogenesis; peptidoglycan biosynthesis.</text>
</comment>
<evidence type="ECO:0000256" key="4">
    <source>
        <dbReference type="ARBA" id="ARBA00004752"/>
    </source>
</evidence>
<feature type="domain" description="FAD-binding PCMH-type" evidence="17">
    <location>
        <begin position="33"/>
        <end position="198"/>
    </location>
</feature>
<evidence type="ECO:0000256" key="3">
    <source>
        <dbReference type="ARBA" id="ARBA00004496"/>
    </source>
</evidence>
<feature type="active site" evidence="16">
    <location>
        <position position="177"/>
    </location>
</feature>
<keyword evidence="8 16" id="KW-0274">FAD</keyword>
<comment type="function">
    <text evidence="2 16">Cell wall formation.</text>
</comment>
<comment type="subcellular location">
    <subcellularLocation>
        <location evidence="3 16">Cytoplasm</location>
    </subcellularLocation>
</comment>
<protein>
    <recommendedName>
        <fullName evidence="16">UDP-N-acetylenolpyruvoylglucosamine reductase</fullName>
        <ecNumber evidence="16">1.3.1.98</ecNumber>
    </recommendedName>
    <alternativeName>
        <fullName evidence="16">UDP-N-acetylmuramate dehydrogenase</fullName>
    </alternativeName>
</protein>
<dbReference type="InterPro" id="IPR011601">
    <property type="entry name" value="MurB_C"/>
</dbReference>
<keyword evidence="19" id="KW-1185">Reference proteome</keyword>
<dbReference type="RefSeq" id="WP_277732788.1">
    <property type="nucleotide sequence ID" value="NZ_CP120733.1"/>
</dbReference>
<dbReference type="Pfam" id="PF02873">
    <property type="entry name" value="MurB_C"/>
    <property type="match status" value="1"/>
</dbReference>
<evidence type="ECO:0000256" key="7">
    <source>
        <dbReference type="ARBA" id="ARBA00022630"/>
    </source>
</evidence>
<dbReference type="PANTHER" id="PTHR21071">
    <property type="entry name" value="UDP-N-ACETYLENOLPYRUVOYLGLUCOSAMINE REDUCTASE"/>
    <property type="match status" value="1"/>
</dbReference>
<feature type="active site" description="Proton donor" evidence="16">
    <location>
        <position position="227"/>
    </location>
</feature>